<name>A0A933GKV2_UNCTE</name>
<comment type="caution">
    <text evidence="10">The sequence shown here is derived from an EMBL/GenBank/DDBJ whole genome shotgun (WGS) entry which is preliminary data.</text>
</comment>
<feature type="domain" description="ATP-cone" evidence="9">
    <location>
        <begin position="49"/>
        <end position="139"/>
    </location>
</feature>
<evidence type="ECO:0000256" key="1">
    <source>
        <dbReference type="ARBA" id="ARBA00022491"/>
    </source>
</evidence>
<evidence type="ECO:0000256" key="6">
    <source>
        <dbReference type="ARBA" id="ARBA00023125"/>
    </source>
</evidence>
<evidence type="ECO:0000256" key="2">
    <source>
        <dbReference type="ARBA" id="ARBA00022741"/>
    </source>
</evidence>
<dbReference type="Pfam" id="PF03477">
    <property type="entry name" value="ATP-cone"/>
    <property type="match status" value="1"/>
</dbReference>
<dbReference type="AlphaFoldDB" id="A0A933GKV2"/>
<protein>
    <recommendedName>
        <fullName evidence="8">Transcriptional repressor NrdR</fullName>
    </recommendedName>
</protein>
<evidence type="ECO:0000256" key="3">
    <source>
        <dbReference type="ARBA" id="ARBA00022771"/>
    </source>
</evidence>
<comment type="similarity">
    <text evidence="8">Belongs to the NrdR family.</text>
</comment>
<dbReference type="PANTHER" id="PTHR30455">
    <property type="entry name" value="TRANSCRIPTIONAL REPRESSOR NRDR"/>
    <property type="match status" value="1"/>
</dbReference>
<dbReference type="HAMAP" id="MF_00440">
    <property type="entry name" value="NrdR"/>
    <property type="match status" value="1"/>
</dbReference>
<dbReference type="GO" id="GO:0008270">
    <property type="term" value="F:zinc ion binding"/>
    <property type="evidence" value="ECO:0007669"/>
    <property type="project" value="UniProtKB-UniRule"/>
</dbReference>
<reference evidence="10" key="1">
    <citation type="submission" date="2020-07" db="EMBL/GenBank/DDBJ databases">
        <title>Huge and variable diversity of episymbiotic CPR bacteria and DPANN archaea in groundwater ecosystems.</title>
        <authorList>
            <person name="He C.Y."/>
            <person name="Keren R."/>
            <person name="Whittaker M."/>
            <person name="Farag I.F."/>
            <person name="Doudna J."/>
            <person name="Cate J.H.D."/>
            <person name="Banfield J.F."/>
        </authorList>
    </citation>
    <scope>NUCLEOTIDE SEQUENCE</scope>
    <source>
        <strain evidence="10">NC_groundwater_1482_Ag_S-0.65um_47_24</strain>
    </source>
</reference>
<keyword evidence="1 8" id="KW-0678">Repressor</keyword>
<proteinExistence type="inferred from homology"/>
<sequence>MKCPVCDSADSKVIDSRPIKDGNVIWRRRECISCSNRFTTYERLEEFYPFIIKKDGRREPFDRQKILAGLQKACEKRPISIDTLENVVKDIERFLRECNEKEIPSRLVGEKVIRALAALDKIAYVRFASVYREFKDVDQFIKEVKDLDSGK</sequence>
<dbReference type="GO" id="GO:0045892">
    <property type="term" value="P:negative regulation of DNA-templated transcription"/>
    <property type="evidence" value="ECO:0007669"/>
    <property type="project" value="UniProtKB-UniRule"/>
</dbReference>
<feature type="zinc finger region" evidence="8">
    <location>
        <begin position="3"/>
        <end position="34"/>
    </location>
</feature>
<dbReference type="Proteomes" id="UP000772181">
    <property type="component" value="Unassembled WGS sequence"/>
</dbReference>
<dbReference type="InterPro" id="IPR005144">
    <property type="entry name" value="ATP-cone_dom"/>
</dbReference>
<keyword evidence="8" id="KW-0479">Metal-binding</keyword>
<gene>
    <name evidence="8 10" type="primary">nrdR</name>
    <name evidence="10" type="ORF">HY730_03560</name>
</gene>
<organism evidence="10 11">
    <name type="scientific">Tectimicrobiota bacterium</name>
    <dbReference type="NCBI Taxonomy" id="2528274"/>
    <lineage>
        <taxon>Bacteria</taxon>
        <taxon>Pseudomonadati</taxon>
        <taxon>Nitrospinota/Tectimicrobiota group</taxon>
        <taxon>Candidatus Tectimicrobiota</taxon>
    </lineage>
</organism>
<dbReference type="GO" id="GO:0003677">
    <property type="term" value="F:DNA binding"/>
    <property type="evidence" value="ECO:0007669"/>
    <property type="project" value="UniProtKB-KW"/>
</dbReference>
<evidence type="ECO:0000256" key="5">
    <source>
        <dbReference type="ARBA" id="ARBA00023015"/>
    </source>
</evidence>
<evidence type="ECO:0000256" key="4">
    <source>
        <dbReference type="ARBA" id="ARBA00022840"/>
    </source>
</evidence>
<comment type="cofactor">
    <cofactor evidence="8">
        <name>Zn(2+)</name>
        <dbReference type="ChEBI" id="CHEBI:29105"/>
    </cofactor>
    <text evidence="8">Binds 1 zinc ion.</text>
</comment>
<dbReference type="GO" id="GO:0005524">
    <property type="term" value="F:ATP binding"/>
    <property type="evidence" value="ECO:0007669"/>
    <property type="project" value="UniProtKB-UniRule"/>
</dbReference>
<evidence type="ECO:0000259" key="9">
    <source>
        <dbReference type="PROSITE" id="PS51161"/>
    </source>
</evidence>
<keyword evidence="6 8" id="KW-0238">DNA-binding</keyword>
<evidence type="ECO:0000313" key="10">
    <source>
        <dbReference type="EMBL" id="MBI4595437.1"/>
    </source>
</evidence>
<dbReference type="NCBIfam" id="TIGR00244">
    <property type="entry name" value="transcriptional regulator NrdR"/>
    <property type="match status" value="1"/>
</dbReference>
<dbReference type="Pfam" id="PF22811">
    <property type="entry name" value="Zn_ribbon_NrdR"/>
    <property type="match status" value="1"/>
</dbReference>
<evidence type="ECO:0000256" key="7">
    <source>
        <dbReference type="ARBA" id="ARBA00023163"/>
    </source>
</evidence>
<keyword evidence="8" id="KW-0862">Zinc</keyword>
<accession>A0A933GKV2</accession>
<keyword evidence="3 8" id="KW-0863">Zinc-finger</keyword>
<keyword evidence="4 8" id="KW-0067">ATP-binding</keyword>
<dbReference type="InterPro" id="IPR003796">
    <property type="entry name" value="RNR_NrdR-like"/>
</dbReference>
<dbReference type="InterPro" id="IPR055173">
    <property type="entry name" value="NrdR-like_N"/>
</dbReference>
<keyword evidence="2 8" id="KW-0547">Nucleotide-binding</keyword>
<keyword evidence="7 8" id="KW-0804">Transcription</keyword>
<dbReference type="EMBL" id="JACQWF010000159">
    <property type="protein sequence ID" value="MBI4595437.1"/>
    <property type="molecule type" value="Genomic_DNA"/>
</dbReference>
<dbReference type="PROSITE" id="PS51161">
    <property type="entry name" value="ATP_CONE"/>
    <property type="match status" value="1"/>
</dbReference>
<comment type="function">
    <text evidence="8">Negatively regulates transcription of bacterial ribonucleotide reductase nrd genes and operons by binding to NrdR-boxes.</text>
</comment>
<evidence type="ECO:0000313" key="11">
    <source>
        <dbReference type="Proteomes" id="UP000772181"/>
    </source>
</evidence>
<evidence type="ECO:0000256" key="8">
    <source>
        <dbReference type="HAMAP-Rule" id="MF_00440"/>
    </source>
</evidence>
<dbReference type="PANTHER" id="PTHR30455:SF2">
    <property type="entry name" value="TRANSCRIPTIONAL REPRESSOR NRDR"/>
    <property type="match status" value="1"/>
</dbReference>
<keyword evidence="5 8" id="KW-0805">Transcription regulation</keyword>